<dbReference type="OrthoDB" id="7812516at2"/>
<feature type="domain" description="ParB-like N-terminal" evidence="2">
    <location>
        <begin position="79"/>
        <end position="178"/>
    </location>
</feature>
<dbReference type="Pfam" id="PF02195">
    <property type="entry name" value="ParB_N"/>
    <property type="match status" value="1"/>
</dbReference>
<proteinExistence type="predicted"/>
<dbReference type="AlphaFoldDB" id="A0A1H8GWI7"/>
<dbReference type="SUPFAM" id="SSF110849">
    <property type="entry name" value="ParB/Sulfiredoxin"/>
    <property type="match status" value="1"/>
</dbReference>
<organism evidence="3 4">
    <name type="scientific">Loktanella fryxellensis</name>
    <dbReference type="NCBI Taxonomy" id="245187"/>
    <lineage>
        <taxon>Bacteria</taxon>
        <taxon>Pseudomonadati</taxon>
        <taxon>Pseudomonadota</taxon>
        <taxon>Alphaproteobacteria</taxon>
        <taxon>Rhodobacterales</taxon>
        <taxon>Roseobacteraceae</taxon>
        <taxon>Loktanella</taxon>
    </lineage>
</organism>
<evidence type="ECO:0000259" key="2">
    <source>
        <dbReference type="SMART" id="SM00470"/>
    </source>
</evidence>
<dbReference type="PANTHER" id="PTHR33375:SF1">
    <property type="entry name" value="CHROMOSOME-PARTITIONING PROTEIN PARB-RELATED"/>
    <property type="match status" value="1"/>
</dbReference>
<dbReference type="GO" id="GO:0007059">
    <property type="term" value="P:chromosome segregation"/>
    <property type="evidence" value="ECO:0007669"/>
    <property type="project" value="TreeGrafter"/>
</dbReference>
<protein>
    <submittedName>
        <fullName evidence="3">Chromosome segregation protein Spo0J, contains ParB-like nuclease domain</fullName>
    </submittedName>
</protein>
<name>A0A1H8GWI7_9RHOB</name>
<accession>A0A1H8GWI7</accession>
<dbReference type="RefSeq" id="WP_089904288.1">
    <property type="nucleotide sequence ID" value="NZ_FOCI01000018.1"/>
</dbReference>
<dbReference type="InterPro" id="IPR003115">
    <property type="entry name" value="ParB_N"/>
</dbReference>
<gene>
    <name evidence="3" type="ORF">SAMN04488003_11819</name>
</gene>
<dbReference type="InterPro" id="IPR036086">
    <property type="entry name" value="ParB/Sulfiredoxin_sf"/>
</dbReference>
<feature type="region of interest" description="Disordered" evidence="1">
    <location>
        <begin position="302"/>
        <end position="321"/>
    </location>
</feature>
<feature type="region of interest" description="Disordered" evidence="1">
    <location>
        <begin position="1"/>
        <end position="40"/>
    </location>
</feature>
<dbReference type="EMBL" id="FOCI01000018">
    <property type="protein sequence ID" value="SEN48074.1"/>
    <property type="molecule type" value="Genomic_DNA"/>
</dbReference>
<dbReference type="STRING" id="245187.SAMN04488003_11819"/>
<dbReference type="Gene3D" id="3.90.1530.30">
    <property type="match status" value="1"/>
</dbReference>
<evidence type="ECO:0000256" key="1">
    <source>
        <dbReference type="SAM" id="MobiDB-lite"/>
    </source>
</evidence>
<dbReference type="SMART" id="SM00470">
    <property type="entry name" value="ParB"/>
    <property type="match status" value="1"/>
</dbReference>
<dbReference type="InterPro" id="IPR050336">
    <property type="entry name" value="Chromosome_partition/occlusion"/>
</dbReference>
<dbReference type="GO" id="GO:0005694">
    <property type="term" value="C:chromosome"/>
    <property type="evidence" value="ECO:0007669"/>
    <property type="project" value="TreeGrafter"/>
</dbReference>
<dbReference type="Proteomes" id="UP000199585">
    <property type="component" value="Unassembled WGS sequence"/>
</dbReference>
<evidence type="ECO:0000313" key="3">
    <source>
        <dbReference type="EMBL" id="SEN48074.1"/>
    </source>
</evidence>
<dbReference type="PANTHER" id="PTHR33375">
    <property type="entry name" value="CHROMOSOME-PARTITIONING PROTEIN PARB-RELATED"/>
    <property type="match status" value="1"/>
</dbReference>
<sequence length="362" mass="38959">MAKRKRLMPITLGTEAVDGGTAPEVRSTAPTTAQPGLTRGFGSVRPPIADVAHDAASSNALAEVTQTLTAARTEGRLIQRLPLHLIDENHLVRDRMATDPDEMAVLRESLRQRGQQTAIEVVALDGGRYGLISGWRRLGALRGLQSESESPVFDTVLALVRTPADAAAAYVAMVEENEIRVGLSFYERARIVARSVDRGVFRSDRLALTHLFAAVSRSKRSKINAFITLVRQLDDVLRHPTALTERSGLALVQALDADAALTVRLAMALAVEPDRDAAREGQIIQGCMAGPVATGDAVTPSQVDPVVAPRPTPMRSAPVSEPEPLCQGLLLRIERDGSLRLTGPALQDQDFVARLTAALRDL</sequence>
<evidence type="ECO:0000313" key="4">
    <source>
        <dbReference type="Proteomes" id="UP000199585"/>
    </source>
</evidence>
<reference evidence="3 4" key="1">
    <citation type="submission" date="2016-10" db="EMBL/GenBank/DDBJ databases">
        <authorList>
            <person name="de Groot N.N."/>
        </authorList>
    </citation>
    <scope>NUCLEOTIDE SEQUENCE [LARGE SCALE GENOMIC DNA]</scope>
    <source>
        <strain evidence="3 4">DSM 16213</strain>
    </source>
</reference>
<keyword evidence="4" id="KW-1185">Reference proteome</keyword>